<keyword evidence="13" id="KW-0186">Copper</keyword>
<comment type="subcellular location">
    <subcellularLocation>
        <location evidence="16">Cell membrane</location>
    </subcellularLocation>
    <subcellularLocation>
        <location evidence="1">Endomembrane system</location>
        <topology evidence="1">Multi-pass membrane protein</topology>
    </subcellularLocation>
</comment>
<name>A0A6N3EDW1_9BACT</name>
<keyword evidence="7 16" id="KW-0547">Nucleotide-binding</keyword>
<dbReference type="InterPro" id="IPR008250">
    <property type="entry name" value="ATPase_P-typ_transduc_dom_A_sf"/>
</dbReference>
<dbReference type="Gene3D" id="3.40.1110.10">
    <property type="entry name" value="Calcium-transporting ATPase, cytoplasmic domain N"/>
    <property type="match status" value="1"/>
</dbReference>
<dbReference type="FunFam" id="2.70.150.10:FF:000002">
    <property type="entry name" value="Copper-transporting ATPase 1, putative"/>
    <property type="match status" value="1"/>
</dbReference>
<dbReference type="NCBIfam" id="TIGR01512">
    <property type="entry name" value="ATPase-IB2_Cd"/>
    <property type="match status" value="1"/>
</dbReference>
<evidence type="ECO:0000256" key="4">
    <source>
        <dbReference type="ARBA" id="ARBA00022692"/>
    </source>
</evidence>
<dbReference type="SFLD" id="SFLDG00002">
    <property type="entry name" value="C1.7:_P-type_atpase_like"/>
    <property type="match status" value="1"/>
</dbReference>
<evidence type="ECO:0000259" key="17">
    <source>
        <dbReference type="PROSITE" id="PS50846"/>
    </source>
</evidence>
<gene>
    <name evidence="18" type="primary">pacS</name>
    <name evidence="18" type="ORF">PCLFYP37_02693</name>
</gene>
<keyword evidence="4 16" id="KW-0812">Transmembrane</keyword>
<comment type="similarity">
    <text evidence="2 16">Belongs to the cation transport ATPase (P-type) (TC 3.A.3) family. Type IB subfamily.</text>
</comment>
<dbReference type="NCBIfam" id="TIGR01525">
    <property type="entry name" value="ATPase-IB_hvy"/>
    <property type="match status" value="1"/>
</dbReference>
<proteinExistence type="inferred from homology"/>
<evidence type="ECO:0000256" key="15">
    <source>
        <dbReference type="ARBA" id="ARBA00023136"/>
    </source>
</evidence>
<keyword evidence="11" id="KW-1278">Translocase</keyword>
<dbReference type="GO" id="GO:0005886">
    <property type="term" value="C:plasma membrane"/>
    <property type="evidence" value="ECO:0007669"/>
    <property type="project" value="UniProtKB-SubCell"/>
</dbReference>
<keyword evidence="16" id="KW-1003">Cell membrane</keyword>
<dbReference type="Pfam" id="PF00122">
    <property type="entry name" value="E1-E2_ATPase"/>
    <property type="match status" value="1"/>
</dbReference>
<feature type="domain" description="HMA" evidence="17">
    <location>
        <begin position="7"/>
        <end position="73"/>
    </location>
</feature>
<evidence type="ECO:0000256" key="13">
    <source>
        <dbReference type="ARBA" id="ARBA00023008"/>
    </source>
</evidence>
<dbReference type="GO" id="GO:0043682">
    <property type="term" value="F:P-type divalent copper transporter activity"/>
    <property type="evidence" value="ECO:0007669"/>
    <property type="project" value="TreeGrafter"/>
</dbReference>
<keyword evidence="12 16" id="KW-1133">Transmembrane helix</keyword>
<dbReference type="PANTHER" id="PTHR43520">
    <property type="entry name" value="ATP7, ISOFORM B"/>
    <property type="match status" value="1"/>
</dbReference>
<keyword evidence="9 16" id="KW-0067">ATP-binding</keyword>
<dbReference type="PROSITE" id="PS00154">
    <property type="entry name" value="ATPASE_E1_E2"/>
    <property type="match status" value="1"/>
</dbReference>
<dbReference type="SUPFAM" id="SSF81665">
    <property type="entry name" value="Calcium ATPase, transmembrane domain M"/>
    <property type="match status" value="1"/>
</dbReference>
<feature type="transmembrane region" description="Helical" evidence="16">
    <location>
        <begin position="160"/>
        <end position="178"/>
    </location>
</feature>
<evidence type="ECO:0000256" key="5">
    <source>
        <dbReference type="ARBA" id="ARBA00022723"/>
    </source>
</evidence>
<dbReference type="InterPro" id="IPR001757">
    <property type="entry name" value="P_typ_ATPase"/>
</dbReference>
<dbReference type="Pfam" id="PF00403">
    <property type="entry name" value="HMA"/>
    <property type="match status" value="2"/>
</dbReference>
<evidence type="ECO:0000256" key="1">
    <source>
        <dbReference type="ARBA" id="ARBA00004127"/>
    </source>
</evidence>
<dbReference type="SUPFAM" id="SSF55008">
    <property type="entry name" value="HMA, heavy metal-associated domain"/>
    <property type="match status" value="2"/>
</dbReference>
<dbReference type="RefSeq" id="WP_412442096.1">
    <property type="nucleotide sequence ID" value="NZ_CACRUT010000015.1"/>
</dbReference>
<sequence>MNQGHIEKRTFPVLDMSCAACAARVDKTLNGQPGVRTASVNYAAATATVEYDTAQCSPEQLKAALQAAGYDLLVGDDRKQLEDRAEQAHDEKYRRLRQRTVWAIILALPVAVIGMFFMHMPYADLISWALSTPVVLWLGRDFHRNAWRQLRHGTANMDTLVSNSTLIAYVFSFFNMLFPEFWTARGVESHVYFEAASVIIAFILLGRLLEERAKGSTSTAIRKLMGLQPRTVTIVDDRGETREISIDDLQRGQTVSVRPGERIAVDGTIVSGSSYIDESMLSGEPVPVAKREGSHVFAGTINQRGSFRFRAEKVGADTVLAHIIRMVQDAQGSKAPVQRLVDRIAAIFVPAIIGIALLSFALWWTLAPSDGFTHGLLALVTVLIIACPCALGLATPTAIMVGIGKGAEHGILIKDAESLEAARQIDSILLDKTGTVTEGHPTVTEMTWAEDSPACLPDIFFSLEKQSEHPLAEAVVGHIQGRELSVQDFESLTGMGAKAVCQGQTYYAGNLKLLERNGIPTDERLTRTAERMSAAGQTVIYFADTKKTWAVAAISDRIKKTSRQAVAELQAMGIEVYMLTGDQAPAAARIADDAGIRHYRAGVSPQDKADFVAALQREGHRVAMVGDGINDSAALARADLSIAMGRGSDIAMDVAQMTLISSDLTRIPEAIRLSARTVRTIRQNLFWAFIYNIIGVPVAAGALYPICGFLLNPMIAGAAMAMSSVSVVTNSLRLKRAGLRHEETDISKPYTDMKKEYKVEGMMCNHCRMHVEKALNSIEGVNATVTLDPPVAVIEFSGGAKPLEDLQAVLAEEGYKISEM</sequence>
<dbReference type="Gene3D" id="2.70.150.10">
    <property type="entry name" value="Calcium-transporting ATPase, cytoplasmic transduction domain A"/>
    <property type="match status" value="1"/>
</dbReference>
<dbReference type="SFLD" id="SFLDF00027">
    <property type="entry name" value="p-type_atpase"/>
    <property type="match status" value="1"/>
</dbReference>
<dbReference type="GO" id="GO:0016887">
    <property type="term" value="F:ATP hydrolysis activity"/>
    <property type="evidence" value="ECO:0007669"/>
    <property type="project" value="InterPro"/>
</dbReference>
<feature type="transmembrane region" description="Helical" evidence="16">
    <location>
        <begin position="125"/>
        <end position="140"/>
    </location>
</feature>
<dbReference type="InterPro" id="IPR023298">
    <property type="entry name" value="ATPase_P-typ_TM_dom_sf"/>
</dbReference>
<evidence type="ECO:0000256" key="6">
    <source>
        <dbReference type="ARBA" id="ARBA00022737"/>
    </source>
</evidence>
<dbReference type="EMBL" id="CACRUT010000015">
    <property type="protein sequence ID" value="VYU38165.1"/>
    <property type="molecule type" value="Genomic_DNA"/>
</dbReference>
<keyword evidence="8" id="KW-0187">Copper transport</keyword>
<dbReference type="Pfam" id="PF00702">
    <property type="entry name" value="Hydrolase"/>
    <property type="match status" value="1"/>
</dbReference>
<dbReference type="InterPro" id="IPR017969">
    <property type="entry name" value="Heavy-metal-associated_CS"/>
</dbReference>
<dbReference type="Gene3D" id="3.40.50.1000">
    <property type="entry name" value="HAD superfamily/HAD-like"/>
    <property type="match status" value="1"/>
</dbReference>
<dbReference type="CDD" id="cd00371">
    <property type="entry name" value="HMA"/>
    <property type="match status" value="2"/>
</dbReference>
<evidence type="ECO:0000256" key="2">
    <source>
        <dbReference type="ARBA" id="ARBA00006024"/>
    </source>
</evidence>
<keyword evidence="5 16" id="KW-0479">Metal-binding</keyword>
<dbReference type="PROSITE" id="PS50846">
    <property type="entry name" value="HMA_2"/>
    <property type="match status" value="2"/>
</dbReference>
<evidence type="ECO:0000256" key="9">
    <source>
        <dbReference type="ARBA" id="ARBA00022840"/>
    </source>
</evidence>
<dbReference type="InterPro" id="IPR006121">
    <property type="entry name" value="HMA_dom"/>
</dbReference>
<dbReference type="InterPro" id="IPR036163">
    <property type="entry name" value="HMA_dom_sf"/>
</dbReference>
<keyword evidence="3" id="KW-0813">Transport</keyword>
<dbReference type="SUPFAM" id="SSF56784">
    <property type="entry name" value="HAD-like"/>
    <property type="match status" value="1"/>
</dbReference>
<keyword evidence="14" id="KW-0406">Ion transport</keyword>
<feature type="transmembrane region" description="Helical" evidence="16">
    <location>
        <begin position="685"/>
        <end position="704"/>
    </location>
</feature>
<dbReference type="InterPro" id="IPR044492">
    <property type="entry name" value="P_typ_ATPase_HD_dom"/>
</dbReference>
<feature type="transmembrane region" description="Helical" evidence="16">
    <location>
        <begin position="101"/>
        <end position="119"/>
    </location>
</feature>
<feature type="transmembrane region" description="Helical" evidence="16">
    <location>
        <begin position="190"/>
        <end position="209"/>
    </location>
</feature>
<reference evidence="18" key="1">
    <citation type="submission" date="2019-11" db="EMBL/GenBank/DDBJ databases">
        <authorList>
            <person name="Feng L."/>
        </authorList>
    </citation>
    <scope>NUCLEOTIDE SEQUENCE</scope>
    <source>
        <strain evidence="18">PclaraLFYP37</strain>
    </source>
</reference>
<evidence type="ECO:0000256" key="8">
    <source>
        <dbReference type="ARBA" id="ARBA00022796"/>
    </source>
</evidence>
<dbReference type="PANTHER" id="PTHR43520:SF8">
    <property type="entry name" value="P-TYPE CU(+) TRANSPORTER"/>
    <property type="match status" value="1"/>
</dbReference>
<dbReference type="NCBIfam" id="TIGR00003">
    <property type="entry name" value="copper ion binding protein"/>
    <property type="match status" value="2"/>
</dbReference>
<accession>A0A6N3EDW1</accession>
<evidence type="ECO:0000256" key="14">
    <source>
        <dbReference type="ARBA" id="ARBA00023065"/>
    </source>
</evidence>
<dbReference type="PROSITE" id="PS01047">
    <property type="entry name" value="HMA_1"/>
    <property type="match status" value="2"/>
</dbReference>
<evidence type="ECO:0000256" key="7">
    <source>
        <dbReference type="ARBA" id="ARBA00022741"/>
    </source>
</evidence>
<dbReference type="InterPro" id="IPR023214">
    <property type="entry name" value="HAD_sf"/>
</dbReference>
<dbReference type="AlphaFoldDB" id="A0A6N3EDW1"/>
<dbReference type="InterPro" id="IPR059000">
    <property type="entry name" value="ATPase_P-type_domA"/>
</dbReference>
<dbReference type="GO" id="GO:0005507">
    <property type="term" value="F:copper ion binding"/>
    <property type="evidence" value="ECO:0007669"/>
    <property type="project" value="InterPro"/>
</dbReference>
<dbReference type="SUPFAM" id="SSF81653">
    <property type="entry name" value="Calcium ATPase, transduction domain A"/>
    <property type="match status" value="1"/>
</dbReference>
<dbReference type="CDD" id="cd02094">
    <property type="entry name" value="P-type_ATPase_Cu-like"/>
    <property type="match status" value="1"/>
</dbReference>
<dbReference type="InterPro" id="IPR027256">
    <property type="entry name" value="P-typ_ATPase_IB"/>
</dbReference>
<feature type="transmembrane region" description="Helical" evidence="16">
    <location>
        <begin position="710"/>
        <end position="732"/>
    </location>
</feature>
<feature type="transmembrane region" description="Helical" evidence="16">
    <location>
        <begin position="372"/>
        <end position="395"/>
    </location>
</feature>
<keyword evidence="15 16" id="KW-0472">Membrane</keyword>
<protein>
    <submittedName>
        <fullName evidence="18">Putative copper-transporting ATPase PacS</fullName>
        <ecNumber evidence="18">3.6.3.54</ecNumber>
    </submittedName>
</protein>
<evidence type="ECO:0000256" key="16">
    <source>
        <dbReference type="RuleBase" id="RU362081"/>
    </source>
</evidence>
<keyword evidence="6" id="KW-0677">Repeat</keyword>
<organism evidence="18">
    <name type="scientific">Paraprevotella clara</name>
    <dbReference type="NCBI Taxonomy" id="454154"/>
    <lineage>
        <taxon>Bacteria</taxon>
        <taxon>Pseudomonadati</taxon>
        <taxon>Bacteroidota</taxon>
        <taxon>Bacteroidia</taxon>
        <taxon>Bacteroidales</taxon>
        <taxon>Prevotellaceae</taxon>
        <taxon>Paraprevotella</taxon>
    </lineage>
</organism>
<dbReference type="GO" id="GO:0005524">
    <property type="term" value="F:ATP binding"/>
    <property type="evidence" value="ECO:0007669"/>
    <property type="project" value="UniProtKB-UniRule"/>
</dbReference>
<keyword evidence="18" id="KW-0378">Hydrolase</keyword>
<dbReference type="PRINTS" id="PR00119">
    <property type="entry name" value="CATATPASE"/>
</dbReference>
<evidence type="ECO:0000256" key="11">
    <source>
        <dbReference type="ARBA" id="ARBA00022967"/>
    </source>
</evidence>
<dbReference type="NCBIfam" id="TIGR01511">
    <property type="entry name" value="ATPase-IB1_Cu"/>
    <property type="match status" value="1"/>
</dbReference>
<dbReference type="GO" id="GO:0055070">
    <property type="term" value="P:copper ion homeostasis"/>
    <property type="evidence" value="ECO:0007669"/>
    <property type="project" value="TreeGrafter"/>
</dbReference>
<evidence type="ECO:0000256" key="10">
    <source>
        <dbReference type="ARBA" id="ARBA00022842"/>
    </source>
</evidence>
<dbReference type="EC" id="3.6.3.54" evidence="18"/>
<dbReference type="NCBIfam" id="TIGR01494">
    <property type="entry name" value="ATPase_P-type"/>
    <property type="match status" value="1"/>
</dbReference>
<dbReference type="InterPro" id="IPR023299">
    <property type="entry name" value="ATPase_P-typ_cyto_dom_N"/>
</dbReference>
<dbReference type="Gene3D" id="3.30.70.100">
    <property type="match status" value="2"/>
</dbReference>
<evidence type="ECO:0000256" key="3">
    <source>
        <dbReference type="ARBA" id="ARBA00022448"/>
    </source>
</evidence>
<dbReference type="InterPro" id="IPR006122">
    <property type="entry name" value="HMA_Cu_ion-bd"/>
</dbReference>
<dbReference type="InterPro" id="IPR036412">
    <property type="entry name" value="HAD-like_sf"/>
</dbReference>
<feature type="transmembrane region" description="Helical" evidence="16">
    <location>
        <begin position="344"/>
        <end position="366"/>
    </location>
</feature>
<evidence type="ECO:0000313" key="18">
    <source>
        <dbReference type="EMBL" id="VYU38165.1"/>
    </source>
</evidence>
<dbReference type="PRINTS" id="PR00943">
    <property type="entry name" value="CUATPASE"/>
</dbReference>
<dbReference type="SFLD" id="SFLDS00003">
    <property type="entry name" value="Haloacid_Dehalogenase"/>
    <property type="match status" value="1"/>
</dbReference>
<evidence type="ECO:0000256" key="12">
    <source>
        <dbReference type="ARBA" id="ARBA00022989"/>
    </source>
</evidence>
<dbReference type="PROSITE" id="PS01229">
    <property type="entry name" value="COF_2"/>
    <property type="match status" value="1"/>
</dbReference>
<feature type="domain" description="HMA" evidence="17">
    <location>
        <begin position="753"/>
        <end position="818"/>
    </location>
</feature>
<keyword evidence="10" id="KW-0460">Magnesium</keyword>
<dbReference type="GO" id="GO:0012505">
    <property type="term" value="C:endomembrane system"/>
    <property type="evidence" value="ECO:0007669"/>
    <property type="project" value="UniProtKB-SubCell"/>
</dbReference>
<dbReference type="InterPro" id="IPR018303">
    <property type="entry name" value="ATPase_P-typ_P_site"/>
</dbReference>